<gene>
    <name evidence="1" type="ORF">JTE90_008096</name>
</gene>
<dbReference type="Proteomes" id="UP000827092">
    <property type="component" value="Unassembled WGS sequence"/>
</dbReference>
<proteinExistence type="predicted"/>
<evidence type="ECO:0000313" key="1">
    <source>
        <dbReference type="EMBL" id="KAG8189783.1"/>
    </source>
</evidence>
<reference evidence="1 2" key="1">
    <citation type="journal article" date="2022" name="Nat. Ecol. Evol.">
        <title>A masculinizing supergene underlies an exaggerated male reproductive morph in a spider.</title>
        <authorList>
            <person name="Hendrickx F."/>
            <person name="De Corte Z."/>
            <person name="Sonet G."/>
            <person name="Van Belleghem S.M."/>
            <person name="Kostlbacher S."/>
            <person name="Vangestel C."/>
        </authorList>
    </citation>
    <scope>NUCLEOTIDE SEQUENCE [LARGE SCALE GENOMIC DNA]</scope>
    <source>
        <strain evidence="1">W744_W776</strain>
    </source>
</reference>
<sequence>MLKHINILFEFMNTRGNPYESSIQTLLHNFINSKCVPREDAVRLLKVKEHGSEAYEQFRNDRFVNKTLKLSDVIRKIRLPTMERKIIIPTVKSQTAQATQKKSIAAADRSIHIAKARGETMKDILKYDLLQTSMLLDSSGYTSKPIKHVLLSEIEKKLDQEQYCFHLRDDTDTAVIVDFMSQIRQLKTKEMQTFKNLFDQLWNNASNYKRIKRIDFVFDSYVEHSLKEGERGRRRNVDPIELIKIEQDTPIPIQMDRFWSSCKNKEMLQSAAATSFIEKAKMANFTTVLSGTITGDNDSRDAKIVMNKEVQICSDVRTFVEEADGRIVMHLFHAVQSGITCLIVL</sequence>
<name>A0AAV6V1M7_9ARAC</name>
<protein>
    <submittedName>
        <fullName evidence="1">Uncharacterized protein</fullName>
    </submittedName>
</protein>
<accession>A0AAV6V1M7</accession>
<organism evidence="1 2">
    <name type="scientific">Oedothorax gibbosus</name>
    <dbReference type="NCBI Taxonomy" id="931172"/>
    <lineage>
        <taxon>Eukaryota</taxon>
        <taxon>Metazoa</taxon>
        <taxon>Ecdysozoa</taxon>
        <taxon>Arthropoda</taxon>
        <taxon>Chelicerata</taxon>
        <taxon>Arachnida</taxon>
        <taxon>Araneae</taxon>
        <taxon>Araneomorphae</taxon>
        <taxon>Entelegynae</taxon>
        <taxon>Araneoidea</taxon>
        <taxon>Linyphiidae</taxon>
        <taxon>Erigoninae</taxon>
        <taxon>Oedothorax</taxon>
    </lineage>
</organism>
<evidence type="ECO:0000313" key="2">
    <source>
        <dbReference type="Proteomes" id="UP000827092"/>
    </source>
</evidence>
<dbReference type="EMBL" id="JAFNEN010000203">
    <property type="protein sequence ID" value="KAG8189783.1"/>
    <property type="molecule type" value="Genomic_DNA"/>
</dbReference>
<comment type="caution">
    <text evidence="1">The sequence shown here is derived from an EMBL/GenBank/DDBJ whole genome shotgun (WGS) entry which is preliminary data.</text>
</comment>
<keyword evidence="2" id="KW-1185">Reference proteome</keyword>
<dbReference type="AlphaFoldDB" id="A0AAV6V1M7"/>